<sequence>MDRTAGLTSGYGSALGFRSGQQASSMFAWMLECPILQLEARPTLYGRIGNLFGCACVAAMSLLLAWEDSPPFVAGACVAKRRSERRLSYLEMKAERLVSARSSRDGRISAIAAHD</sequence>
<keyword evidence="2" id="KW-1185">Reference proteome</keyword>
<reference evidence="1 2" key="1">
    <citation type="submission" date="2017-09" db="EMBL/GenBank/DDBJ databases">
        <title>Sphingomonas panjinensis sp.nov., isolated from oil-contaminated soil.</title>
        <authorList>
            <person name="Wang L."/>
            <person name="Chen L."/>
        </authorList>
    </citation>
    <scope>NUCLEOTIDE SEQUENCE [LARGE SCALE GENOMIC DNA]</scope>
    <source>
        <strain evidence="1 2">FW-11</strain>
    </source>
</reference>
<dbReference type="EMBL" id="NWBU01000005">
    <property type="protein sequence ID" value="PTQ12071.1"/>
    <property type="molecule type" value="Genomic_DNA"/>
</dbReference>
<comment type="caution">
    <text evidence="1">The sequence shown here is derived from an EMBL/GenBank/DDBJ whole genome shotgun (WGS) entry which is preliminary data.</text>
</comment>
<evidence type="ECO:0000313" key="2">
    <source>
        <dbReference type="Proteomes" id="UP000244162"/>
    </source>
</evidence>
<name>A0A2T5FZD7_9SPHN</name>
<dbReference type="Proteomes" id="UP000244162">
    <property type="component" value="Unassembled WGS sequence"/>
</dbReference>
<accession>A0A2T5FZD7</accession>
<protein>
    <submittedName>
        <fullName evidence="1">Uncharacterized protein</fullName>
    </submittedName>
</protein>
<organism evidence="1 2">
    <name type="scientific">Sphingomonas oleivorans</name>
    <dbReference type="NCBI Taxonomy" id="1735121"/>
    <lineage>
        <taxon>Bacteria</taxon>
        <taxon>Pseudomonadati</taxon>
        <taxon>Pseudomonadota</taxon>
        <taxon>Alphaproteobacteria</taxon>
        <taxon>Sphingomonadales</taxon>
        <taxon>Sphingomonadaceae</taxon>
        <taxon>Sphingomonas</taxon>
    </lineage>
</organism>
<gene>
    <name evidence="1" type="ORF">CLG96_05725</name>
</gene>
<evidence type="ECO:0000313" key="1">
    <source>
        <dbReference type="EMBL" id="PTQ12071.1"/>
    </source>
</evidence>
<proteinExistence type="predicted"/>
<dbReference type="AlphaFoldDB" id="A0A2T5FZD7"/>